<dbReference type="Proteomes" id="UP000054886">
    <property type="component" value="Unassembled WGS sequence"/>
</dbReference>
<keyword evidence="6" id="KW-0479">Metal-binding</keyword>
<evidence type="ECO:0000256" key="8">
    <source>
        <dbReference type="ARBA" id="ARBA00022801"/>
    </source>
</evidence>
<evidence type="ECO:0000313" key="16">
    <source>
        <dbReference type="Proteomes" id="UP000054886"/>
    </source>
</evidence>
<protein>
    <recommendedName>
        <fullName evidence="5">Exonuclease V, mitochondrial</fullName>
    </recommendedName>
    <alternativeName>
        <fullName evidence="14">Defects in morphology protein 1</fullName>
    </alternativeName>
</protein>
<dbReference type="EMBL" id="LLZZ01000117">
    <property type="protein sequence ID" value="KTB04237.1"/>
    <property type="molecule type" value="Genomic_DNA"/>
</dbReference>
<dbReference type="VEuPathDB" id="FungiDB:GWK60_M05511"/>
<comment type="similarity">
    <text evidence="3">Belongs to the EXO5 family.</text>
</comment>
<dbReference type="GO" id="GO:0003677">
    <property type="term" value="F:DNA binding"/>
    <property type="evidence" value="ECO:0007669"/>
    <property type="project" value="UniProtKB-KW"/>
</dbReference>
<proteinExistence type="inferred from homology"/>
<dbReference type="GO" id="GO:0036297">
    <property type="term" value="P:interstrand cross-link repair"/>
    <property type="evidence" value="ECO:0007669"/>
    <property type="project" value="TreeGrafter"/>
</dbReference>
<sequence length="503" mass="58284">MTLRDVEKLRLWRLKIFRNQQPILRAKPPHASRKTQYLFQKIDNVKSQFGTDGKGDLLWQRDGMNPYHDLYDPGDLRTHRLSVTKLLTKSWCELRFAYDLYSRLPLFREAHLAAGERTHQKLENSEHTPVIRPQDIPQFSETVEIVEDDLHVLAASWAETITRLIHLFSSGDAREILCHGYLNKETNELYDPMETEVWDPSQHILISGIIDHLTLTSKDGNLPLNNRHRSIDDTIAKLKSTRNEFAKNGLTIQISDVKTRTRKFIPPQESVQNATKLQLMYYRHFLLSLGTDSDNTYEMLLHNARIRGVDVDQPLNPANCLLIMIQMDGFVGDFVKLQNGDGFQFPKFDNAPISHSFTLADAKHHQFLQNINSHELAGQLLNGTFAKPITLRYFAMRLAQMYSMLTPLISEKLKVEYYHNNECFQEVEFVNDKKSLGESCRSASSFWFGKRAIEPIEATTFNYNQYCKHCDYRDHCAWIKDSLAKSTKLGDELTQIARRIHNI</sequence>
<evidence type="ECO:0000256" key="2">
    <source>
        <dbReference type="ARBA" id="ARBA00001966"/>
    </source>
</evidence>
<reference evidence="15 16" key="1">
    <citation type="submission" date="2015-10" db="EMBL/GenBank/DDBJ databases">
        <title>Draft genomes sequences of Candida glabrata isolates 1A, 1B, 2A, 2B, 3A and 3B.</title>
        <authorList>
            <person name="Haavelsrud O.E."/>
            <person name="Gaustad P."/>
        </authorList>
    </citation>
    <scope>NUCLEOTIDE SEQUENCE [LARGE SCALE GENOMIC DNA]</scope>
    <source>
        <strain evidence="15">910700640</strain>
    </source>
</reference>
<evidence type="ECO:0000256" key="11">
    <source>
        <dbReference type="ARBA" id="ARBA00023004"/>
    </source>
</evidence>
<dbReference type="VEuPathDB" id="FungiDB:CAGL0M05577g"/>
<keyword evidence="13" id="KW-0238">DNA-binding</keyword>
<dbReference type="VEuPathDB" id="FungiDB:B1J91_M05577g"/>
<name>A0A0W0DTD0_CANGB</name>
<keyword evidence="12" id="KW-0411">Iron-sulfur</keyword>
<accession>A0A0W0DTD0</accession>
<dbReference type="VEuPathDB" id="FungiDB:GVI51_M05511"/>
<comment type="cofactor">
    <cofactor evidence="2">
        <name>[4Fe-4S] cluster</name>
        <dbReference type="ChEBI" id="CHEBI:49883"/>
    </cofactor>
</comment>
<evidence type="ECO:0000256" key="5">
    <source>
        <dbReference type="ARBA" id="ARBA00013561"/>
    </source>
</evidence>
<keyword evidence="6" id="KW-0004">4Fe-4S</keyword>
<keyword evidence="7" id="KW-0540">Nuclease</keyword>
<evidence type="ECO:0000256" key="7">
    <source>
        <dbReference type="ARBA" id="ARBA00022722"/>
    </source>
</evidence>
<evidence type="ECO:0000256" key="9">
    <source>
        <dbReference type="ARBA" id="ARBA00022839"/>
    </source>
</evidence>
<dbReference type="GO" id="GO:0005634">
    <property type="term" value="C:nucleus"/>
    <property type="evidence" value="ECO:0007669"/>
    <property type="project" value="TreeGrafter"/>
</dbReference>
<keyword evidence="10" id="KW-0460">Magnesium</keyword>
<dbReference type="GO" id="GO:0005739">
    <property type="term" value="C:mitochondrion"/>
    <property type="evidence" value="ECO:0007669"/>
    <property type="project" value="TreeGrafter"/>
</dbReference>
<dbReference type="AlphaFoldDB" id="A0A0W0DTD0"/>
<evidence type="ECO:0000256" key="4">
    <source>
        <dbReference type="ARBA" id="ARBA00011245"/>
    </source>
</evidence>
<comment type="caution">
    <text evidence="15">The sequence shown here is derived from an EMBL/GenBank/DDBJ whole genome shotgun (WGS) entry which is preliminary data.</text>
</comment>
<dbReference type="GO" id="GO:0051539">
    <property type="term" value="F:4 iron, 4 sulfur cluster binding"/>
    <property type="evidence" value="ECO:0007669"/>
    <property type="project" value="UniProtKB-KW"/>
</dbReference>
<dbReference type="GO" id="GO:0045145">
    <property type="term" value="F:single-stranded DNA 5'-3' DNA exonuclease activity"/>
    <property type="evidence" value="ECO:0007669"/>
    <property type="project" value="EnsemblFungi"/>
</dbReference>
<evidence type="ECO:0000256" key="3">
    <source>
        <dbReference type="ARBA" id="ARBA00009797"/>
    </source>
</evidence>
<dbReference type="PANTHER" id="PTHR14464:SF4">
    <property type="entry name" value="EXONUCLEASE V"/>
    <property type="match status" value="1"/>
</dbReference>
<organism evidence="15 16">
    <name type="scientific">Candida glabrata</name>
    <name type="common">Yeast</name>
    <name type="synonym">Torulopsis glabrata</name>
    <dbReference type="NCBI Taxonomy" id="5478"/>
    <lineage>
        <taxon>Eukaryota</taxon>
        <taxon>Fungi</taxon>
        <taxon>Dikarya</taxon>
        <taxon>Ascomycota</taxon>
        <taxon>Saccharomycotina</taxon>
        <taxon>Saccharomycetes</taxon>
        <taxon>Saccharomycetales</taxon>
        <taxon>Saccharomycetaceae</taxon>
        <taxon>Nakaseomyces</taxon>
    </lineage>
</organism>
<dbReference type="Pfam" id="PF09810">
    <property type="entry name" value="Exo5"/>
    <property type="match status" value="1"/>
</dbReference>
<evidence type="ECO:0000256" key="14">
    <source>
        <dbReference type="ARBA" id="ARBA00030412"/>
    </source>
</evidence>
<comment type="cofactor">
    <cofactor evidence="1">
        <name>Mg(2+)</name>
        <dbReference type="ChEBI" id="CHEBI:18420"/>
    </cofactor>
</comment>
<evidence type="ECO:0000256" key="1">
    <source>
        <dbReference type="ARBA" id="ARBA00001946"/>
    </source>
</evidence>
<evidence type="ECO:0000256" key="13">
    <source>
        <dbReference type="ARBA" id="ARBA00023125"/>
    </source>
</evidence>
<comment type="subunit">
    <text evidence="4">Monomer.</text>
</comment>
<dbReference type="InterPro" id="IPR019190">
    <property type="entry name" value="EXOV"/>
</dbReference>
<evidence type="ECO:0000256" key="10">
    <source>
        <dbReference type="ARBA" id="ARBA00022842"/>
    </source>
</evidence>
<evidence type="ECO:0000256" key="12">
    <source>
        <dbReference type="ARBA" id="ARBA00023014"/>
    </source>
</evidence>
<keyword evidence="8" id="KW-0378">Hydrolase</keyword>
<evidence type="ECO:0000256" key="6">
    <source>
        <dbReference type="ARBA" id="ARBA00022485"/>
    </source>
</evidence>
<gene>
    <name evidence="15" type="ORF">AO440_004093</name>
</gene>
<keyword evidence="11" id="KW-0408">Iron</keyword>
<keyword evidence="9 15" id="KW-0269">Exonuclease</keyword>
<evidence type="ECO:0000313" key="15">
    <source>
        <dbReference type="EMBL" id="KTB04237.1"/>
    </source>
</evidence>
<dbReference type="PANTHER" id="PTHR14464">
    <property type="entry name" value="EXONUCLEASE V"/>
    <property type="match status" value="1"/>
</dbReference>